<dbReference type="KEGG" id="dao:Desac_0380"/>
<dbReference type="EMBL" id="CP002629">
    <property type="protein sequence ID" value="AEB08271.1"/>
    <property type="molecule type" value="Genomic_DNA"/>
</dbReference>
<evidence type="ECO:0000313" key="4">
    <source>
        <dbReference type="Proteomes" id="UP000000483"/>
    </source>
</evidence>
<dbReference type="GO" id="GO:0008483">
    <property type="term" value="F:transaminase activity"/>
    <property type="evidence" value="ECO:0007669"/>
    <property type="project" value="UniProtKB-KW"/>
</dbReference>
<name>F2NET1_DESAR</name>
<dbReference type="PANTHER" id="PTHR42691">
    <property type="entry name" value="ASPARTATE AMINOTRANSFERASE YHDR-RELATED"/>
    <property type="match status" value="1"/>
</dbReference>
<keyword evidence="4" id="KW-1185">Reference proteome</keyword>
<dbReference type="AlphaFoldDB" id="F2NET1"/>
<dbReference type="EC" id="2.6.1.-" evidence="1"/>
<dbReference type="HOGENOM" id="CLU_017584_4_3_7"/>
<sequence length="395" mass="43308">MAIADKMTAAMQSSSWIRRMFEEGAELKARLGADKIYDFTLGNPDLEPPDALKAALLEVVQDSRPGRHAYMSNAGFLETRQVLAAHLSREHPLSFSPDDIIMTCGAAGALNVILKALLNPGEEVIILAPFFPEYIFYIDNHGGTPRVVETDALFQLDLNRLEEAINTQTRAVIINSPNNPTGQIYEAARLNALGELLTAHSKKHGRPIYLINDEPYRRLTYDGISVPSIFQAYPNSLVATSFSKDLSLPGERIGYLAVSPQAQGRQELLAGLILANRILGYVNAPALMQRLVAKMAVVTVDLTPYVRRRELFCQILADAGYDLVKPQGAFYLFPRSPLTDDIAFVAELKKENILAVPGRGFGRGGYFRLAFCTPESVISAAAAGFARARARVAQV</sequence>
<dbReference type="InterPro" id="IPR004838">
    <property type="entry name" value="NHTrfase_class1_PyrdxlP-BS"/>
</dbReference>
<dbReference type="NCBIfam" id="NF005305">
    <property type="entry name" value="PRK06836.1"/>
    <property type="match status" value="1"/>
</dbReference>
<dbReference type="RefSeq" id="WP_013705384.1">
    <property type="nucleotide sequence ID" value="NC_015388.1"/>
</dbReference>
<protein>
    <recommendedName>
        <fullName evidence="1">Aminotransferase</fullName>
        <ecNumber evidence="1">2.6.1.-</ecNumber>
    </recommendedName>
</protein>
<dbReference type="eggNOG" id="COG0436">
    <property type="taxonomic scope" value="Bacteria"/>
</dbReference>
<dbReference type="PANTHER" id="PTHR42691:SF1">
    <property type="entry name" value="ASPARTATE AMINOTRANSFERASE YHDR-RELATED"/>
    <property type="match status" value="1"/>
</dbReference>
<dbReference type="STRING" id="880072.Desac_0380"/>
<dbReference type="Pfam" id="PF00155">
    <property type="entry name" value="Aminotran_1_2"/>
    <property type="match status" value="1"/>
</dbReference>
<organism evidence="3 4">
    <name type="scientific">Desulfobacca acetoxidans (strain ATCC 700848 / DSM 11109 / ASRB2)</name>
    <dbReference type="NCBI Taxonomy" id="880072"/>
    <lineage>
        <taxon>Bacteria</taxon>
        <taxon>Pseudomonadati</taxon>
        <taxon>Thermodesulfobacteriota</taxon>
        <taxon>Desulfobaccia</taxon>
        <taxon>Desulfobaccales</taxon>
        <taxon>Desulfobaccaceae</taxon>
        <taxon>Desulfobacca</taxon>
    </lineage>
</organism>
<keyword evidence="1 3" id="KW-0808">Transferase</keyword>
<accession>F2NET1</accession>
<dbReference type="OrthoDB" id="9804474at2"/>
<dbReference type="InterPro" id="IPR015422">
    <property type="entry name" value="PyrdxlP-dep_Trfase_small"/>
</dbReference>
<dbReference type="Proteomes" id="UP000000483">
    <property type="component" value="Chromosome"/>
</dbReference>
<keyword evidence="1 3" id="KW-0032">Aminotransferase</keyword>
<proteinExistence type="inferred from homology"/>
<dbReference type="SUPFAM" id="SSF53383">
    <property type="entry name" value="PLP-dependent transferases"/>
    <property type="match status" value="1"/>
</dbReference>
<feature type="domain" description="Aminotransferase class I/classII large" evidence="2">
    <location>
        <begin position="36"/>
        <end position="378"/>
    </location>
</feature>
<comment type="similarity">
    <text evidence="1">Belongs to the class-I pyridoxal-phosphate-dependent aminotransferase family.</text>
</comment>
<dbReference type="InterPro" id="IPR015424">
    <property type="entry name" value="PyrdxlP-dep_Trfase"/>
</dbReference>
<gene>
    <name evidence="3" type="ordered locus">Desac_0380</name>
</gene>
<comment type="cofactor">
    <cofactor evidence="1">
        <name>pyridoxal 5'-phosphate</name>
        <dbReference type="ChEBI" id="CHEBI:597326"/>
    </cofactor>
</comment>
<dbReference type="CDD" id="cd00609">
    <property type="entry name" value="AAT_like"/>
    <property type="match status" value="1"/>
</dbReference>
<dbReference type="InterPro" id="IPR004839">
    <property type="entry name" value="Aminotransferase_I/II_large"/>
</dbReference>
<evidence type="ECO:0000256" key="1">
    <source>
        <dbReference type="RuleBase" id="RU000481"/>
    </source>
</evidence>
<evidence type="ECO:0000259" key="2">
    <source>
        <dbReference type="Pfam" id="PF00155"/>
    </source>
</evidence>
<dbReference type="Gene3D" id="3.90.1150.10">
    <property type="entry name" value="Aspartate Aminotransferase, domain 1"/>
    <property type="match status" value="2"/>
</dbReference>
<reference evidence="3 4" key="1">
    <citation type="journal article" date="2011" name="Stand. Genomic Sci.">
        <title>Complete genome sequence of the acetate-degrading sulfate reducer Desulfobacca acetoxidans type strain (ASRB2).</title>
        <authorList>
            <person name="Goker M."/>
            <person name="Teshima H."/>
            <person name="Lapidus A."/>
            <person name="Nolan M."/>
            <person name="Lucas S."/>
            <person name="Hammon N."/>
            <person name="Deshpande S."/>
            <person name="Cheng J.F."/>
            <person name="Tapia R."/>
            <person name="Han C."/>
            <person name="Goodwin L."/>
            <person name="Pitluck S."/>
            <person name="Huntemann M."/>
            <person name="Liolios K."/>
            <person name="Ivanova N."/>
            <person name="Pagani I."/>
            <person name="Mavromatis K."/>
            <person name="Ovchinikova G."/>
            <person name="Pati A."/>
            <person name="Chen A."/>
            <person name="Palaniappan K."/>
            <person name="Land M."/>
            <person name="Hauser L."/>
            <person name="Brambilla E.M."/>
            <person name="Rohde M."/>
            <person name="Spring S."/>
            <person name="Detter J.C."/>
            <person name="Woyke T."/>
            <person name="Bristow J."/>
            <person name="Eisen J.A."/>
            <person name="Markowitz V."/>
            <person name="Hugenholtz P."/>
            <person name="Kyrpides N.C."/>
            <person name="Klenk H.P."/>
        </authorList>
    </citation>
    <scope>NUCLEOTIDE SEQUENCE [LARGE SCALE GENOMIC DNA]</scope>
    <source>
        <strain evidence="4">ATCC 700848 / DSM 11109 / ASRB2</strain>
    </source>
</reference>
<evidence type="ECO:0000313" key="3">
    <source>
        <dbReference type="EMBL" id="AEB08271.1"/>
    </source>
</evidence>
<dbReference type="InterPro" id="IPR015421">
    <property type="entry name" value="PyrdxlP-dep_Trfase_major"/>
</dbReference>
<dbReference type="PROSITE" id="PS00105">
    <property type="entry name" value="AA_TRANSFER_CLASS_1"/>
    <property type="match status" value="1"/>
</dbReference>
<dbReference type="GO" id="GO:0030170">
    <property type="term" value="F:pyridoxal phosphate binding"/>
    <property type="evidence" value="ECO:0007669"/>
    <property type="project" value="InterPro"/>
</dbReference>
<dbReference type="Gene3D" id="3.40.640.10">
    <property type="entry name" value="Type I PLP-dependent aspartate aminotransferase-like (Major domain)"/>
    <property type="match status" value="1"/>
</dbReference>
<reference evidence="4" key="2">
    <citation type="submission" date="2011-03" db="EMBL/GenBank/DDBJ databases">
        <title>The complete genome of Desulfobacca acetoxidans DSM 11109.</title>
        <authorList>
            <consortium name="US DOE Joint Genome Institute (JGI-PGF)"/>
            <person name="Lucas S."/>
            <person name="Copeland A."/>
            <person name="Lapidus A."/>
            <person name="Bruce D."/>
            <person name="Goodwin L."/>
            <person name="Pitluck S."/>
            <person name="Peters L."/>
            <person name="Kyrpides N."/>
            <person name="Mavromatis K."/>
            <person name="Ivanova N."/>
            <person name="Ovchinnikova G."/>
            <person name="Teshima H."/>
            <person name="Detter J.C."/>
            <person name="Han C."/>
            <person name="Land M."/>
            <person name="Hauser L."/>
            <person name="Markowitz V."/>
            <person name="Cheng J.-F."/>
            <person name="Hugenholtz P."/>
            <person name="Woyke T."/>
            <person name="Wu D."/>
            <person name="Spring S."/>
            <person name="Schueler E."/>
            <person name="Brambilla E."/>
            <person name="Klenk H.-P."/>
            <person name="Eisen J.A."/>
        </authorList>
    </citation>
    <scope>NUCLEOTIDE SEQUENCE [LARGE SCALE GENOMIC DNA]</scope>
    <source>
        <strain evidence="4">ATCC 700848 / DSM 11109 / ASRB2</strain>
    </source>
</reference>